<dbReference type="EMBL" id="QSIR01000046">
    <property type="protein sequence ID" value="RHD00302.1"/>
    <property type="molecule type" value="Genomic_DNA"/>
</dbReference>
<organism evidence="1 2">
    <name type="scientific">Mediterraneibacter gnavus</name>
    <name type="common">Ruminococcus gnavus</name>
    <dbReference type="NCBI Taxonomy" id="33038"/>
    <lineage>
        <taxon>Bacteria</taxon>
        <taxon>Bacillati</taxon>
        <taxon>Bacillota</taxon>
        <taxon>Clostridia</taxon>
        <taxon>Lachnospirales</taxon>
        <taxon>Lachnospiraceae</taxon>
        <taxon>Mediterraneibacter</taxon>
    </lineage>
</organism>
<dbReference type="AlphaFoldDB" id="A0A414CXC9"/>
<reference evidence="1 2" key="1">
    <citation type="submission" date="2018-08" db="EMBL/GenBank/DDBJ databases">
        <title>A genome reference for cultivated species of the human gut microbiota.</title>
        <authorList>
            <person name="Zou Y."/>
            <person name="Xue W."/>
            <person name="Luo G."/>
        </authorList>
    </citation>
    <scope>NUCLEOTIDE SEQUENCE [LARGE SCALE GENOMIC DNA]</scope>
    <source>
        <strain evidence="1 2">AM32-6</strain>
    </source>
</reference>
<proteinExistence type="predicted"/>
<evidence type="ECO:0000313" key="1">
    <source>
        <dbReference type="EMBL" id="RHD00302.1"/>
    </source>
</evidence>
<comment type="caution">
    <text evidence="1">The sequence shown here is derived from an EMBL/GenBank/DDBJ whole genome shotgun (WGS) entry which is preliminary data.</text>
</comment>
<dbReference type="Proteomes" id="UP000284472">
    <property type="component" value="Unassembled WGS sequence"/>
</dbReference>
<feature type="non-terminal residue" evidence="1">
    <location>
        <position position="1"/>
    </location>
</feature>
<accession>A0A414CXC9</accession>
<evidence type="ECO:0000313" key="2">
    <source>
        <dbReference type="Proteomes" id="UP000284472"/>
    </source>
</evidence>
<gene>
    <name evidence="1" type="ORF">DW812_17375</name>
</gene>
<sequence length="67" mass="7708">IKKESESLIFTGLEIPRDYKKGKGGMFMEHASRRDVLEINYCHTGTIGWDMHCEKSVYLKSGNLRDS</sequence>
<name>A0A414CXC9_MEDGN</name>
<protein>
    <submittedName>
        <fullName evidence="1">Uncharacterized protein</fullName>
    </submittedName>
</protein>